<dbReference type="SUPFAM" id="SSF69279">
    <property type="entry name" value="Phage tail proteins"/>
    <property type="match status" value="1"/>
</dbReference>
<name>A0A6G4CLX1_ECOLX</name>
<dbReference type="RefSeq" id="WP_193566944.1">
    <property type="nucleotide sequence ID" value="NZ_JAAIWJ010000165.1"/>
</dbReference>
<dbReference type="Gene3D" id="2.30.110.50">
    <property type="match status" value="1"/>
</dbReference>
<accession>A0A6G4CLX1</accession>
<feature type="non-terminal residue" evidence="1">
    <location>
        <position position="214"/>
    </location>
</feature>
<dbReference type="Gene3D" id="3.55.50.10">
    <property type="entry name" value="Baseplate protein-like domains"/>
    <property type="match status" value="1"/>
</dbReference>
<reference evidence="1" key="1">
    <citation type="journal article" date="2006" name="Food Microbiol.">
        <title>Occurrence of non-O157 shiga toxin-producing Escherichia coli in ready-to-eat food from supermarkets in Argentina.</title>
        <authorList>
            <person name="Balague C."/>
            <person name="Khan A.A."/>
            <person name="Fernandez L."/>
            <person name="Redolfi A.L."/>
            <person name="Aquili V."/>
            <person name="Voltattorni P."/>
            <person name="Hofer C."/>
            <person name="Ebner G."/>
            <person name="Duenas S."/>
            <person name="Cerniglia C.E."/>
        </authorList>
    </citation>
    <scope>NUCLEOTIDE SEQUENCE</scope>
    <source>
        <strain evidence="1">EC21</strain>
    </source>
</reference>
<dbReference type="AlphaFoldDB" id="A0A6G4CLX1"/>
<gene>
    <name evidence="1" type="ORF">G4V01_24010</name>
</gene>
<proteinExistence type="predicted"/>
<dbReference type="EMBL" id="JAAIWJ010000165">
    <property type="protein sequence ID" value="NEZ09871.1"/>
    <property type="molecule type" value="Genomic_DNA"/>
</dbReference>
<organism evidence="1">
    <name type="scientific">Escherichia coli</name>
    <dbReference type="NCBI Taxonomy" id="562"/>
    <lineage>
        <taxon>Bacteria</taxon>
        <taxon>Pseudomonadati</taxon>
        <taxon>Pseudomonadota</taxon>
        <taxon>Gammaproteobacteria</taxon>
        <taxon>Enterobacterales</taxon>
        <taxon>Enterobacteriaceae</taxon>
        <taxon>Escherichia</taxon>
    </lineage>
</organism>
<evidence type="ECO:0000313" key="1">
    <source>
        <dbReference type="EMBL" id="NEZ09871.1"/>
    </source>
</evidence>
<dbReference type="Pfam" id="PF05954">
    <property type="entry name" value="Phage_GPD"/>
    <property type="match status" value="1"/>
</dbReference>
<sequence length="214" mass="24911">MAKPISNDHYKFQDKHFIRLHGCSVSLFPIEIKGGEAISDIYTYEIKCFSRTDHNSLDMLHGTHLSCEIGEQHNSLPSRFIHGVVTKIKYNYDNSMLYTCIIVLQPEIAELAYSRRTRVWSNIKPSDIVRTILKDSLFKPPQVMLYKEQNFLEYKIQYQESDLAFINRVLSEAGIYYFFVHNKDQHIMTLADNPASHPKAPYDKLEHLPGENLK</sequence>
<reference evidence="1" key="2">
    <citation type="submission" date="2020-02" db="EMBL/GenBank/DDBJ databases">
        <authorList>
            <person name="Alotaibi K."/>
            <person name="Khan A."/>
        </authorList>
    </citation>
    <scope>NUCLEOTIDE SEQUENCE</scope>
    <source>
        <strain evidence="1">EC21</strain>
    </source>
</reference>
<protein>
    <submittedName>
        <fullName evidence="1">Type VI secretion system tip protein VgrG</fullName>
    </submittedName>
</protein>
<comment type="caution">
    <text evidence="1">The sequence shown here is derived from an EMBL/GenBank/DDBJ whole genome shotgun (WGS) entry which is preliminary data.</text>
</comment>